<dbReference type="Proteomes" id="UP001589799">
    <property type="component" value="Unassembled WGS sequence"/>
</dbReference>
<evidence type="ECO:0000256" key="1">
    <source>
        <dbReference type="ARBA" id="ARBA00005369"/>
    </source>
</evidence>
<dbReference type="EMBL" id="JBHLWE010000029">
    <property type="protein sequence ID" value="MFC0341139.1"/>
    <property type="molecule type" value="Genomic_DNA"/>
</dbReference>
<evidence type="ECO:0000256" key="3">
    <source>
        <dbReference type="ARBA" id="ARBA00030757"/>
    </source>
</evidence>
<reference evidence="4 5" key="1">
    <citation type="submission" date="2024-09" db="EMBL/GenBank/DDBJ databases">
        <authorList>
            <person name="Sun Q."/>
            <person name="Mori K."/>
        </authorList>
    </citation>
    <scope>NUCLEOTIDE SEQUENCE [LARGE SCALE GENOMIC DNA]</scope>
    <source>
        <strain evidence="4 5">KCTC 22789</strain>
    </source>
</reference>
<evidence type="ECO:0000256" key="2">
    <source>
        <dbReference type="ARBA" id="ARBA00013346"/>
    </source>
</evidence>
<proteinExistence type="inferred from homology"/>
<comment type="similarity">
    <text evidence="1">Belongs to the methyltransferase superfamily. L-isoaspartyl/D-aspartyl protein methyltransferase family.</text>
</comment>
<sequence length="217" mass="23461">MIDYQERRTMMVDTQVRPNDVTKYNVIAAMLEIPREEFVPDSRRDVAYVGENIEIARGRVVLEPRTIAKMIDALDLQPTELVLNLAAGYGYTAAVLGRLAQAVVAVEEDAEMAAEATRRLAGIGADNVAVVQGPLAAGHKAEAPYDAILIEGAIEELPESLAGQLAEGGRIIALFLDATVGVVRSGVKLDGVITWRYAFNAGAPVLPGFRRVREFTL</sequence>
<protein>
    <recommendedName>
        <fullName evidence="2">Protein-L-isoaspartate O-methyltransferase</fullName>
    </recommendedName>
    <alternativeName>
        <fullName evidence="3">Protein L-isoaspartyl methyltransferase</fullName>
    </alternativeName>
</protein>
<dbReference type="SUPFAM" id="SSF53335">
    <property type="entry name" value="S-adenosyl-L-methionine-dependent methyltransferases"/>
    <property type="match status" value="1"/>
</dbReference>
<name>A0ABV6I4H0_9RHOB</name>
<accession>A0ABV6I4H0</accession>
<dbReference type="Pfam" id="PF01135">
    <property type="entry name" value="PCMT"/>
    <property type="match status" value="1"/>
</dbReference>
<comment type="caution">
    <text evidence="4">The sequence shown here is derived from an EMBL/GenBank/DDBJ whole genome shotgun (WGS) entry which is preliminary data.</text>
</comment>
<organism evidence="4 5">
    <name type="scientific">Paracoccus niistensis</name>
    <dbReference type="NCBI Taxonomy" id="632935"/>
    <lineage>
        <taxon>Bacteria</taxon>
        <taxon>Pseudomonadati</taxon>
        <taxon>Pseudomonadota</taxon>
        <taxon>Alphaproteobacteria</taxon>
        <taxon>Rhodobacterales</taxon>
        <taxon>Paracoccaceae</taxon>
        <taxon>Paracoccus</taxon>
    </lineage>
</organism>
<dbReference type="RefSeq" id="WP_377698769.1">
    <property type="nucleotide sequence ID" value="NZ_JBHLWE010000029.1"/>
</dbReference>
<dbReference type="PANTHER" id="PTHR11579">
    <property type="entry name" value="PROTEIN-L-ISOASPARTATE O-METHYLTRANSFERASE"/>
    <property type="match status" value="1"/>
</dbReference>
<dbReference type="PANTHER" id="PTHR11579:SF18">
    <property type="entry name" value="PROTEIN-L-ISOASPARTATE O-METHYLTRANSFERASE"/>
    <property type="match status" value="1"/>
</dbReference>
<dbReference type="Gene3D" id="3.40.50.150">
    <property type="entry name" value="Vaccinia Virus protein VP39"/>
    <property type="match status" value="1"/>
</dbReference>
<keyword evidence="5" id="KW-1185">Reference proteome</keyword>
<gene>
    <name evidence="4" type="ORF">ACFFII_10225</name>
</gene>
<evidence type="ECO:0000313" key="5">
    <source>
        <dbReference type="Proteomes" id="UP001589799"/>
    </source>
</evidence>
<evidence type="ECO:0000313" key="4">
    <source>
        <dbReference type="EMBL" id="MFC0341139.1"/>
    </source>
</evidence>
<dbReference type="InterPro" id="IPR029063">
    <property type="entry name" value="SAM-dependent_MTases_sf"/>
</dbReference>
<dbReference type="InterPro" id="IPR000682">
    <property type="entry name" value="PCMT"/>
</dbReference>